<dbReference type="SUPFAM" id="SSF56425">
    <property type="entry name" value="Succinate dehydrogenase/fumarate reductase flavoprotein, catalytic domain"/>
    <property type="match status" value="1"/>
</dbReference>
<comment type="catalytic activity">
    <reaction evidence="10">
        <text>L-aspartate + O2 = iminosuccinate + H2O2</text>
        <dbReference type="Rhea" id="RHEA:25876"/>
        <dbReference type="ChEBI" id="CHEBI:15379"/>
        <dbReference type="ChEBI" id="CHEBI:16240"/>
        <dbReference type="ChEBI" id="CHEBI:29991"/>
        <dbReference type="ChEBI" id="CHEBI:77875"/>
        <dbReference type="EC" id="1.4.3.16"/>
    </reaction>
    <physiologicalReaction direction="left-to-right" evidence="10">
        <dbReference type="Rhea" id="RHEA:25877"/>
    </physiologicalReaction>
</comment>
<dbReference type="PANTHER" id="PTHR42716:SF2">
    <property type="entry name" value="L-ASPARTATE OXIDASE, CHLOROPLASTIC"/>
    <property type="match status" value="1"/>
</dbReference>
<name>A0A120GNL5_9BACI</name>
<proteinExistence type="inferred from homology"/>
<evidence type="ECO:0000256" key="11">
    <source>
        <dbReference type="NCBIfam" id="TIGR00551"/>
    </source>
</evidence>
<comment type="function">
    <text evidence="12">Catalyzes the oxidation of L-aspartate to iminoaspartate.</text>
</comment>
<dbReference type="InterPro" id="IPR003953">
    <property type="entry name" value="FAD-dep_OxRdtase_2_FAD-bd"/>
</dbReference>
<dbReference type="PANTHER" id="PTHR42716">
    <property type="entry name" value="L-ASPARTATE OXIDASE"/>
    <property type="match status" value="1"/>
</dbReference>
<dbReference type="EC" id="1.4.3.16" evidence="4 11"/>
<evidence type="ECO:0000259" key="14">
    <source>
        <dbReference type="Pfam" id="PF02910"/>
    </source>
</evidence>
<accession>A0A120GNL5</accession>
<dbReference type="FunFam" id="3.90.700.10:FF:000002">
    <property type="entry name" value="L-aspartate oxidase"/>
    <property type="match status" value="1"/>
</dbReference>
<evidence type="ECO:0000259" key="13">
    <source>
        <dbReference type="Pfam" id="PF00890"/>
    </source>
</evidence>
<comment type="pathway">
    <text evidence="2 12">Cofactor biosynthesis; NAD(+) biosynthesis; iminoaspartate from L-aspartate (oxidase route): step 1/1.</text>
</comment>
<feature type="domain" description="Fumarate reductase/succinate dehydrogenase flavoprotein-like C-terminal" evidence="14">
    <location>
        <begin position="415"/>
        <end position="508"/>
    </location>
</feature>
<dbReference type="AlphaFoldDB" id="A0A120GNL5"/>
<evidence type="ECO:0000256" key="12">
    <source>
        <dbReference type="RuleBase" id="RU362049"/>
    </source>
</evidence>
<dbReference type="InterPro" id="IPR015939">
    <property type="entry name" value="Fum_Rdtase/Succ_DH_flav-like_C"/>
</dbReference>
<evidence type="ECO:0000256" key="5">
    <source>
        <dbReference type="ARBA" id="ARBA00021901"/>
    </source>
</evidence>
<gene>
    <name evidence="15" type="ORF">AS888_07530</name>
</gene>
<evidence type="ECO:0000256" key="1">
    <source>
        <dbReference type="ARBA" id="ARBA00001974"/>
    </source>
</evidence>
<protein>
    <recommendedName>
        <fullName evidence="5 11">L-aspartate oxidase</fullName>
        <ecNumber evidence="4 11">1.4.3.16</ecNumber>
    </recommendedName>
</protein>
<dbReference type="UniPathway" id="UPA00253">
    <property type="reaction ID" value="UER00326"/>
</dbReference>
<evidence type="ECO:0000256" key="2">
    <source>
        <dbReference type="ARBA" id="ARBA00004950"/>
    </source>
</evidence>
<dbReference type="SUPFAM" id="SSF51905">
    <property type="entry name" value="FAD/NAD(P)-binding domain"/>
    <property type="match status" value="1"/>
</dbReference>
<dbReference type="Gene3D" id="1.20.58.100">
    <property type="entry name" value="Fumarate reductase/succinate dehydrogenase flavoprotein-like, C-terminal domain"/>
    <property type="match status" value="1"/>
</dbReference>
<dbReference type="Proteomes" id="UP000064189">
    <property type="component" value="Unassembled WGS sequence"/>
</dbReference>
<dbReference type="InterPro" id="IPR027477">
    <property type="entry name" value="Succ_DH/fumarate_Rdtase_cat_sf"/>
</dbReference>
<dbReference type="InterPro" id="IPR037099">
    <property type="entry name" value="Fum_R/Succ_DH_flav-like_C_sf"/>
</dbReference>
<dbReference type="PRINTS" id="PR00368">
    <property type="entry name" value="FADPNR"/>
</dbReference>
<evidence type="ECO:0000256" key="8">
    <source>
        <dbReference type="ARBA" id="ARBA00022827"/>
    </source>
</evidence>
<comment type="caution">
    <text evidence="15">The sequence shown here is derived from an EMBL/GenBank/DDBJ whole genome shotgun (WGS) entry which is preliminary data.</text>
</comment>
<dbReference type="SUPFAM" id="SSF46977">
    <property type="entry name" value="Succinate dehydrogenase/fumarate reductase flavoprotein C-terminal domain"/>
    <property type="match status" value="1"/>
</dbReference>
<evidence type="ECO:0000256" key="10">
    <source>
        <dbReference type="ARBA" id="ARBA00048305"/>
    </source>
</evidence>
<evidence type="ECO:0000256" key="7">
    <source>
        <dbReference type="ARBA" id="ARBA00022642"/>
    </source>
</evidence>
<dbReference type="NCBIfam" id="NF005978">
    <property type="entry name" value="PRK08071.1"/>
    <property type="match status" value="1"/>
</dbReference>
<reference evidence="15 16" key="1">
    <citation type="submission" date="2015-11" db="EMBL/GenBank/DDBJ databases">
        <title>Genome Sequence of Bacillus simplex strain VanAntwerpen2.</title>
        <authorList>
            <person name="Couger M.B."/>
        </authorList>
    </citation>
    <scope>NUCLEOTIDE SEQUENCE [LARGE SCALE GENOMIC DNA]</scope>
    <source>
        <strain evidence="15 16">VanAntwerpen02</strain>
    </source>
</reference>
<dbReference type="EMBL" id="LNNH01000038">
    <property type="protein sequence ID" value="KWW15889.1"/>
    <property type="molecule type" value="Genomic_DNA"/>
</dbReference>
<keyword evidence="8 12" id="KW-0274">FAD</keyword>
<comment type="similarity">
    <text evidence="3 12">Belongs to the FAD-dependent oxidoreductase 2 family. NadB subfamily.</text>
</comment>
<dbReference type="Pfam" id="PF02910">
    <property type="entry name" value="Succ_DH_flav_C"/>
    <property type="match status" value="1"/>
</dbReference>
<dbReference type="GO" id="GO:0005737">
    <property type="term" value="C:cytoplasm"/>
    <property type="evidence" value="ECO:0007669"/>
    <property type="project" value="UniProtKB-SubCell"/>
</dbReference>
<organism evidence="15 16">
    <name type="scientific">Peribacillus simplex</name>
    <dbReference type="NCBI Taxonomy" id="1478"/>
    <lineage>
        <taxon>Bacteria</taxon>
        <taxon>Bacillati</taxon>
        <taxon>Bacillota</taxon>
        <taxon>Bacilli</taxon>
        <taxon>Bacillales</taxon>
        <taxon>Bacillaceae</taxon>
        <taxon>Peribacillus</taxon>
    </lineage>
</organism>
<dbReference type="NCBIfam" id="TIGR00551">
    <property type="entry name" value="nadB"/>
    <property type="match status" value="1"/>
</dbReference>
<evidence type="ECO:0000313" key="16">
    <source>
        <dbReference type="Proteomes" id="UP000064189"/>
    </source>
</evidence>
<evidence type="ECO:0000256" key="3">
    <source>
        <dbReference type="ARBA" id="ARBA00008562"/>
    </source>
</evidence>
<keyword evidence="6 12" id="KW-0285">Flavoprotein</keyword>
<feature type="domain" description="FAD-dependent oxidoreductase 2 FAD-binding" evidence="13">
    <location>
        <begin position="6"/>
        <end position="372"/>
    </location>
</feature>
<dbReference type="GO" id="GO:0034628">
    <property type="term" value="P:'de novo' NAD+ biosynthetic process from L-aspartate"/>
    <property type="evidence" value="ECO:0007669"/>
    <property type="project" value="TreeGrafter"/>
</dbReference>
<dbReference type="Gene3D" id="3.90.700.10">
    <property type="entry name" value="Succinate dehydrogenase/fumarate reductase flavoprotein, catalytic domain"/>
    <property type="match status" value="1"/>
</dbReference>
<dbReference type="InterPro" id="IPR036188">
    <property type="entry name" value="FAD/NAD-bd_sf"/>
</dbReference>
<dbReference type="InterPro" id="IPR005288">
    <property type="entry name" value="NadB"/>
</dbReference>
<comment type="subcellular location">
    <subcellularLocation>
        <location evidence="12">Cytoplasm</location>
    </subcellularLocation>
</comment>
<evidence type="ECO:0000256" key="9">
    <source>
        <dbReference type="ARBA" id="ARBA00023002"/>
    </source>
</evidence>
<evidence type="ECO:0000313" key="15">
    <source>
        <dbReference type="EMBL" id="KWW15889.1"/>
    </source>
</evidence>
<dbReference type="GO" id="GO:0033765">
    <property type="term" value="F:steroid dehydrogenase activity, acting on the CH-CH group of donors"/>
    <property type="evidence" value="ECO:0007669"/>
    <property type="project" value="UniProtKB-ARBA"/>
</dbReference>
<dbReference type="Pfam" id="PF00890">
    <property type="entry name" value="FAD_binding_2"/>
    <property type="match status" value="1"/>
</dbReference>
<sequence>MVRTEVIVIGSGIAALKTVLEASDHKHVILITKSELRHSNSYLAQGGIAAALSDQDGVSLHKKDTLAAGQHHNKVKAVEKLVEGAPLAISELIQSGMQFDRSHDGRLMFGMEGAHSERRILHSHGDGTGKYMMEHLIECLKSSKVQVIENEAAVELIIGEDESCIGVKTLDRSGKLAFYHAEQTVLATGGCGSLYRFTSNSQTVSGDGIALAFKAGAKVRDMEFIQFHPTLLFVNNKAEGLISEAVRGDGALLVTEDGMPIMQDVHRLKDLAPRHIVAQTIFSYLQRGEKVFLDISMIKDFKKRFPTVSSLCERSGVDLQFGKIPVAPGNHFLMGGIEVDEWGRTSVPSLYAVGEVACTGVHGANRLASNSLLEGLVFGKILGDLLAHTPARELPKEKERSQCACHVASLPDLRALKEKLMNEAGIVRTEAGLIRLKNYLEAFHIENLLHLEVTGRSLAEITKANAIIVAWLIAESALTRTESRGGHYRSDYPSEDDSLWLGKSVILACQDVKNRMKGRRQYEHIEA</sequence>
<comment type="cofactor">
    <cofactor evidence="1 12">
        <name>FAD</name>
        <dbReference type="ChEBI" id="CHEBI:57692"/>
    </cofactor>
</comment>
<keyword evidence="7 12" id="KW-0662">Pyridine nucleotide biosynthesis</keyword>
<dbReference type="GO" id="GO:0008734">
    <property type="term" value="F:L-aspartate oxidase activity"/>
    <property type="evidence" value="ECO:0007669"/>
    <property type="project" value="UniProtKB-UniRule"/>
</dbReference>
<keyword evidence="9 12" id="KW-0560">Oxidoreductase</keyword>
<keyword evidence="16" id="KW-1185">Reference proteome</keyword>
<evidence type="ECO:0000256" key="4">
    <source>
        <dbReference type="ARBA" id="ARBA00012173"/>
    </source>
</evidence>
<dbReference type="Gene3D" id="3.50.50.60">
    <property type="entry name" value="FAD/NAD(P)-binding domain"/>
    <property type="match status" value="1"/>
</dbReference>
<dbReference type="RefSeq" id="WP_061143468.1">
    <property type="nucleotide sequence ID" value="NZ_LNNH01000038.1"/>
</dbReference>
<evidence type="ECO:0000256" key="6">
    <source>
        <dbReference type="ARBA" id="ARBA00022630"/>
    </source>
</evidence>